<dbReference type="Pfam" id="PF13180">
    <property type="entry name" value="PDZ_2"/>
    <property type="match status" value="1"/>
</dbReference>
<evidence type="ECO:0000259" key="1">
    <source>
        <dbReference type="SMART" id="SM00228"/>
    </source>
</evidence>
<dbReference type="Pfam" id="PF04978">
    <property type="entry name" value="MST"/>
    <property type="match status" value="1"/>
</dbReference>
<dbReference type="Gene3D" id="2.30.42.10">
    <property type="match status" value="1"/>
</dbReference>
<dbReference type="SUPFAM" id="SSF109854">
    <property type="entry name" value="DinB/YfiT-like putative metalloenzymes"/>
    <property type="match status" value="1"/>
</dbReference>
<feature type="domain" description="PDZ" evidence="1">
    <location>
        <begin position="176"/>
        <end position="248"/>
    </location>
</feature>
<proteinExistence type="predicted"/>
<dbReference type="EMBL" id="JBHRZF010000095">
    <property type="protein sequence ID" value="MFC3860771.1"/>
    <property type="molecule type" value="Genomic_DNA"/>
</dbReference>
<dbReference type="RefSeq" id="WP_380077027.1">
    <property type="nucleotide sequence ID" value="NZ_JBHRZF010000095.1"/>
</dbReference>
<dbReference type="InterPro" id="IPR007061">
    <property type="entry name" value="MST-like"/>
</dbReference>
<dbReference type="InterPro" id="IPR034660">
    <property type="entry name" value="DinB/YfiT-like"/>
</dbReference>
<dbReference type="Gene3D" id="1.20.120.450">
    <property type="entry name" value="dinb family like domain"/>
    <property type="match status" value="1"/>
</dbReference>
<name>A0ABV8A8A4_9DEIO</name>
<gene>
    <name evidence="2" type="ORF">ACFOPQ_08340</name>
</gene>
<evidence type="ECO:0000313" key="2">
    <source>
        <dbReference type="EMBL" id="MFC3860771.1"/>
    </source>
</evidence>
<protein>
    <submittedName>
        <fullName evidence="2">DinB family protein</fullName>
    </submittedName>
</protein>
<accession>A0ABV8A8A4</accession>
<organism evidence="2 3">
    <name type="scientific">Deinococcus antarcticus</name>
    <dbReference type="NCBI Taxonomy" id="1298767"/>
    <lineage>
        <taxon>Bacteria</taxon>
        <taxon>Thermotogati</taxon>
        <taxon>Deinococcota</taxon>
        <taxon>Deinococci</taxon>
        <taxon>Deinococcales</taxon>
        <taxon>Deinococcaceae</taxon>
        <taxon>Deinococcus</taxon>
    </lineage>
</organism>
<evidence type="ECO:0000313" key="3">
    <source>
        <dbReference type="Proteomes" id="UP001595748"/>
    </source>
</evidence>
<dbReference type="SMART" id="SM00228">
    <property type="entry name" value="PDZ"/>
    <property type="match status" value="1"/>
</dbReference>
<sequence>MQMNVFIGDREGFTPQISRLIGMMDYARFTTLQAVQGLSVEELDLRPEPYGNSVGMLLEHFVAVERIYQFISLGHPNPDEALGERWMPGLMLGELGRERIRGHRLSYYLRNLEEARAETLELFRAKDDTWLEEPLPLWGQTGNRSFMWFHVLEDEVNHRGQIRLLLQHMPRLKNRGMLGAQFAAVTPDGLGMQCMFVGQDSPADTAGLRGGDVVLEFNGQDVTQTPYMEIQVQQPAGVSSQFKVQRGDETLMFEVDRVSMG</sequence>
<dbReference type="SUPFAM" id="SSF50156">
    <property type="entry name" value="PDZ domain-like"/>
    <property type="match status" value="1"/>
</dbReference>
<dbReference type="InterPro" id="IPR001478">
    <property type="entry name" value="PDZ"/>
</dbReference>
<dbReference type="Proteomes" id="UP001595748">
    <property type="component" value="Unassembled WGS sequence"/>
</dbReference>
<comment type="caution">
    <text evidence="2">The sequence shown here is derived from an EMBL/GenBank/DDBJ whole genome shotgun (WGS) entry which is preliminary data.</text>
</comment>
<keyword evidence="3" id="KW-1185">Reference proteome</keyword>
<dbReference type="InterPro" id="IPR036034">
    <property type="entry name" value="PDZ_sf"/>
</dbReference>
<reference evidence="3" key="1">
    <citation type="journal article" date="2019" name="Int. J. Syst. Evol. Microbiol.">
        <title>The Global Catalogue of Microorganisms (GCM) 10K type strain sequencing project: providing services to taxonomists for standard genome sequencing and annotation.</title>
        <authorList>
            <consortium name="The Broad Institute Genomics Platform"/>
            <consortium name="The Broad Institute Genome Sequencing Center for Infectious Disease"/>
            <person name="Wu L."/>
            <person name="Ma J."/>
        </authorList>
    </citation>
    <scope>NUCLEOTIDE SEQUENCE [LARGE SCALE GENOMIC DNA]</scope>
    <source>
        <strain evidence="3">CCTCC AB 2013263</strain>
    </source>
</reference>